<evidence type="ECO:0000313" key="3">
    <source>
        <dbReference type="Proteomes" id="UP000199569"/>
    </source>
</evidence>
<protein>
    <submittedName>
        <fullName evidence="2">Regulatory helix-turn-helix protein, lysR family</fullName>
    </submittedName>
</protein>
<dbReference type="InterPro" id="IPR036390">
    <property type="entry name" value="WH_DNA-bd_sf"/>
</dbReference>
<dbReference type="RefSeq" id="WP_244510574.1">
    <property type="nucleotide sequence ID" value="NZ_FMVJ01000009.1"/>
</dbReference>
<sequence>MPTPLPPFDLDVLRTFVAIVDHGGFTRAAERVGRTQSTISL</sequence>
<dbReference type="InterPro" id="IPR036388">
    <property type="entry name" value="WH-like_DNA-bd_sf"/>
</dbReference>
<dbReference type="PROSITE" id="PS50931">
    <property type="entry name" value="HTH_LYSR"/>
    <property type="match status" value="1"/>
</dbReference>
<dbReference type="GO" id="GO:0003700">
    <property type="term" value="F:DNA-binding transcription factor activity"/>
    <property type="evidence" value="ECO:0007669"/>
    <property type="project" value="InterPro"/>
</dbReference>
<evidence type="ECO:0000313" key="2">
    <source>
        <dbReference type="EMBL" id="SCY98020.1"/>
    </source>
</evidence>
<gene>
    <name evidence="2" type="ORF">SAMN02927923_03195</name>
</gene>
<keyword evidence="3" id="KW-1185">Reference proteome</keyword>
<dbReference type="AlphaFoldDB" id="A0A1G5KD75"/>
<feature type="domain" description="HTH lysR-type" evidence="1">
    <location>
        <begin position="8"/>
        <end position="41"/>
    </location>
</feature>
<dbReference type="Proteomes" id="UP000199569">
    <property type="component" value="Unassembled WGS sequence"/>
</dbReference>
<name>A0A1G5KD75_9HYPH</name>
<dbReference type="SUPFAM" id="SSF46785">
    <property type="entry name" value="Winged helix' DNA-binding domain"/>
    <property type="match status" value="1"/>
</dbReference>
<accession>A0A1G5KD75</accession>
<dbReference type="InterPro" id="IPR000847">
    <property type="entry name" value="LysR_HTH_N"/>
</dbReference>
<dbReference type="STRING" id="549386.SAMN02927923_03195"/>
<dbReference type="Pfam" id="PF00126">
    <property type="entry name" value="HTH_1"/>
    <property type="match status" value="1"/>
</dbReference>
<reference evidence="3" key="1">
    <citation type="submission" date="2016-10" db="EMBL/GenBank/DDBJ databases">
        <authorList>
            <person name="Varghese N."/>
            <person name="Submissions S."/>
        </authorList>
    </citation>
    <scope>NUCLEOTIDE SEQUENCE [LARGE SCALE GENOMIC DNA]</scope>
    <source>
        <strain evidence="3">CGMCC 1.7666</strain>
    </source>
</reference>
<organism evidence="2 3">
    <name type="scientific">Microvirga guangxiensis</name>
    <dbReference type="NCBI Taxonomy" id="549386"/>
    <lineage>
        <taxon>Bacteria</taxon>
        <taxon>Pseudomonadati</taxon>
        <taxon>Pseudomonadota</taxon>
        <taxon>Alphaproteobacteria</taxon>
        <taxon>Hyphomicrobiales</taxon>
        <taxon>Methylobacteriaceae</taxon>
        <taxon>Microvirga</taxon>
    </lineage>
</organism>
<proteinExistence type="predicted"/>
<dbReference type="EMBL" id="FMVJ01000009">
    <property type="protein sequence ID" value="SCY98020.1"/>
    <property type="molecule type" value="Genomic_DNA"/>
</dbReference>
<dbReference type="Gene3D" id="1.10.10.10">
    <property type="entry name" value="Winged helix-like DNA-binding domain superfamily/Winged helix DNA-binding domain"/>
    <property type="match status" value="1"/>
</dbReference>
<evidence type="ECO:0000259" key="1">
    <source>
        <dbReference type="PROSITE" id="PS50931"/>
    </source>
</evidence>